<feature type="transmembrane region" description="Helical" evidence="9">
    <location>
        <begin position="30"/>
        <end position="52"/>
    </location>
</feature>
<dbReference type="RefSeq" id="WP_111870556.1">
    <property type="nucleotide sequence ID" value="NZ_QLYX01000013.1"/>
</dbReference>
<keyword evidence="3" id="KW-0597">Phosphoprotein</keyword>
<evidence type="ECO:0000256" key="8">
    <source>
        <dbReference type="SAM" id="MobiDB-lite"/>
    </source>
</evidence>
<protein>
    <recommendedName>
        <fullName evidence="2">histidine kinase</fullName>
        <ecNumber evidence="2">2.7.13.3</ecNumber>
    </recommendedName>
</protein>
<dbReference type="PANTHER" id="PTHR45436">
    <property type="entry name" value="SENSOR HISTIDINE KINASE YKOH"/>
    <property type="match status" value="1"/>
</dbReference>
<organism evidence="11 12">
    <name type="scientific">Actinomadura craniellae</name>
    <dbReference type="NCBI Taxonomy" id="2231787"/>
    <lineage>
        <taxon>Bacteria</taxon>
        <taxon>Bacillati</taxon>
        <taxon>Actinomycetota</taxon>
        <taxon>Actinomycetes</taxon>
        <taxon>Streptosporangiales</taxon>
        <taxon>Thermomonosporaceae</taxon>
        <taxon>Actinomadura</taxon>
    </lineage>
</organism>
<reference evidence="11 12" key="1">
    <citation type="submission" date="2018-06" db="EMBL/GenBank/DDBJ databases">
        <title>Actinomadura craniellae sp. nov. isolated from marine sponge Craniella sp.</title>
        <authorList>
            <person name="Li L."/>
            <person name="Xu Q.H."/>
            <person name="Lin H.W."/>
            <person name="Lu Y.H."/>
        </authorList>
    </citation>
    <scope>NUCLEOTIDE SEQUENCE [LARGE SCALE GENOMIC DNA]</scope>
    <source>
        <strain evidence="11 12">LHW63021</strain>
    </source>
</reference>
<dbReference type="EMBL" id="QLYX01000013">
    <property type="protein sequence ID" value="RAY12499.1"/>
    <property type="molecule type" value="Genomic_DNA"/>
</dbReference>
<evidence type="ECO:0000256" key="6">
    <source>
        <dbReference type="ARBA" id="ARBA00022777"/>
    </source>
</evidence>
<feature type="compositionally biased region" description="Basic and acidic residues" evidence="8">
    <location>
        <begin position="798"/>
        <end position="810"/>
    </location>
</feature>
<dbReference type="SMART" id="SM00387">
    <property type="entry name" value="HATPase_c"/>
    <property type="match status" value="1"/>
</dbReference>
<evidence type="ECO:0000259" key="10">
    <source>
        <dbReference type="PROSITE" id="PS50109"/>
    </source>
</evidence>
<feature type="domain" description="Histidine kinase" evidence="10">
    <location>
        <begin position="544"/>
        <end position="649"/>
    </location>
</feature>
<evidence type="ECO:0000256" key="1">
    <source>
        <dbReference type="ARBA" id="ARBA00000085"/>
    </source>
</evidence>
<evidence type="ECO:0000313" key="12">
    <source>
        <dbReference type="Proteomes" id="UP000251891"/>
    </source>
</evidence>
<proteinExistence type="predicted"/>
<keyword evidence="7 9" id="KW-1133">Transmembrane helix</keyword>
<dbReference type="InterPro" id="IPR013587">
    <property type="entry name" value="Nitrate/nitrite_sensing"/>
</dbReference>
<dbReference type="PROSITE" id="PS50109">
    <property type="entry name" value="HIS_KIN"/>
    <property type="match status" value="1"/>
</dbReference>
<dbReference type="GO" id="GO:0000160">
    <property type="term" value="P:phosphorelay signal transduction system"/>
    <property type="evidence" value="ECO:0007669"/>
    <property type="project" value="TreeGrafter"/>
</dbReference>
<dbReference type="GO" id="GO:0005886">
    <property type="term" value="C:plasma membrane"/>
    <property type="evidence" value="ECO:0007669"/>
    <property type="project" value="TreeGrafter"/>
</dbReference>
<keyword evidence="5 9" id="KW-0812">Transmembrane</keyword>
<feature type="region of interest" description="Disordered" evidence="8">
    <location>
        <begin position="1"/>
        <end position="23"/>
    </location>
</feature>
<dbReference type="PANTHER" id="PTHR45436:SF5">
    <property type="entry name" value="SENSOR HISTIDINE KINASE TRCS"/>
    <property type="match status" value="1"/>
</dbReference>
<comment type="caution">
    <text evidence="11">The sequence shown here is derived from an EMBL/GenBank/DDBJ whole genome shotgun (WGS) entry which is preliminary data.</text>
</comment>
<dbReference type="AlphaFoldDB" id="A0A365H090"/>
<dbReference type="GO" id="GO:0004673">
    <property type="term" value="F:protein histidine kinase activity"/>
    <property type="evidence" value="ECO:0007669"/>
    <property type="project" value="UniProtKB-EC"/>
</dbReference>
<dbReference type="Pfam" id="PF08376">
    <property type="entry name" value="NIT"/>
    <property type="match status" value="1"/>
</dbReference>
<evidence type="ECO:0000256" key="3">
    <source>
        <dbReference type="ARBA" id="ARBA00022553"/>
    </source>
</evidence>
<keyword evidence="12" id="KW-1185">Reference proteome</keyword>
<accession>A0A365H090</accession>
<dbReference type="InterPro" id="IPR036890">
    <property type="entry name" value="HATPase_C_sf"/>
</dbReference>
<dbReference type="Gene3D" id="3.30.565.10">
    <property type="entry name" value="Histidine kinase-like ATPase, C-terminal domain"/>
    <property type="match status" value="1"/>
</dbReference>
<dbReference type="Proteomes" id="UP000251891">
    <property type="component" value="Unassembled WGS sequence"/>
</dbReference>
<keyword evidence="6" id="KW-0418">Kinase</keyword>
<sequence>MSLARIRRGSAPALPPAGPPRQRRGRVRSIRLRIVGLLVIPLVSLLALWAFAASLTLDAALDKRSIDRIIERFGNPARQMTASLQVERSLSALVLGTRGRMGTRELEQQRAKSDAALAAFRRTALTGENKEHLGGIPPSHIDDLVPLLDRVPTLRSAVDARQLTPLAAINGYNAAVDGLNQLFRSITVSTDVRLQKQGSALVTLGFAFDHLQRENALITAIQAGGGRMTVADHSALVQWVGTQRLLFSAALGELGSEQGVLARQLSQSPDLARLRAIEDAIVNTPRQSRLPLEAAGWQPASLKLTTAWANISRQSIVSQQKETEPVAQRVQYELIAAAGFGLLAVVMSVLLSVLFGRRLIRELTGLQGAARDLAENRLPGVVARLRGGEAVDVQAEAPRLEVGGTTEIARVADAFSQVQRTAVETAVGEAHLRRGISRIFLNLAWRSQSLLHRQLRMLDSMERRTTDPEALEDLFRLDHLTTRMRRHAEGLVILSGAPSSRSWSKPVLLVDVLRGAVAEVEDYTRVEVASSSRAALEGSAVADVIHLLAELVENATAFSPPPTEVLVRGETVANGFAIDVIDRGIGLTPEDLAELNARLIRPPEFDLADSDRLGLFVVAQLASRHGIQVSLQPSAYGGTTAVVLIPSRLVAQIEDFELDRTASRPADFEPDRTASGPPLPHQSDRRPWFQPQEDPSAGSGNGPHPVGEFREAAPVTPIFGPGTAPERTAPASVQAPEPTEGGLPRRVRQANLAPQLRESPSAQEETGPQERPAEESQNLMAALQNGWLRGREDENDDEIPHGPGREWGDS</sequence>
<keyword evidence="4" id="KW-0808">Transferase</keyword>
<evidence type="ECO:0000256" key="5">
    <source>
        <dbReference type="ARBA" id="ARBA00022692"/>
    </source>
</evidence>
<dbReference type="InterPro" id="IPR005467">
    <property type="entry name" value="His_kinase_dom"/>
</dbReference>
<evidence type="ECO:0000313" key="11">
    <source>
        <dbReference type="EMBL" id="RAY12499.1"/>
    </source>
</evidence>
<dbReference type="EC" id="2.7.13.3" evidence="2"/>
<evidence type="ECO:0000256" key="2">
    <source>
        <dbReference type="ARBA" id="ARBA00012438"/>
    </source>
</evidence>
<evidence type="ECO:0000256" key="7">
    <source>
        <dbReference type="ARBA" id="ARBA00022989"/>
    </source>
</evidence>
<gene>
    <name evidence="11" type="ORF">DPM19_25545</name>
</gene>
<dbReference type="InterPro" id="IPR003594">
    <property type="entry name" value="HATPase_dom"/>
</dbReference>
<evidence type="ECO:0000256" key="9">
    <source>
        <dbReference type="SAM" id="Phobius"/>
    </source>
</evidence>
<feature type="compositionally biased region" description="Basic and acidic residues" evidence="8">
    <location>
        <begin position="661"/>
        <end position="672"/>
    </location>
</feature>
<name>A0A365H090_9ACTN</name>
<feature type="region of interest" description="Disordered" evidence="8">
    <location>
        <begin position="661"/>
        <end position="810"/>
    </location>
</feature>
<dbReference type="SUPFAM" id="SSF55874">
    <property type="entry name" value="ATPase domain of HSP90 chaperone/DNA topoisomerase II/histidine kinase"/>
    <property type="match status" value="1"/>
</dbReference>
<dbReference type="Gene3D" id="6.10.340.10">
    <property type="match status" value="1"/>
</dbReference>
<comment type="catalytic activity">
    <reaction evidence="1">
        <text>ATP + protein L-histidine = ADP + protein N-phospho-L-histidine.</text>
        <dbReference type="EC" id="2.7.13.3"/>
    </reaction>
</comment>
<keyword evidence="9" id="KW-0472">Membrane</keyword>
<dbReference type="InterPro" id="IPR050428">
    <property type="entry name" value="TCS_sensor_his_kinase"/>
</dbReference>
<evidence type="ECO:0000256" key="4">
    <source>
        <dbReference type="ARBA" id="ARBA00022679"/>
    </source>
</evidence>
<dbReference type="Pfam" id="PF02518">
    <property type="entry name" value="HATPase_c"/>
    <property type="match status" value="1"/>
</dbReference>